<dbReference type="SUPFAM" id="SSF56112">
    <property type="entry name" value="Protein kinase-like (PK-like)"/>
    <property type="match status" value="1"/>
</dbReference>
<dbReference type="EMBL" id="VEPZ02001470">
    <property type="protein sequence ID" value="KAE8671388.1"/>
    <property type="molecule type" value="Genomic_DNA"/>
</dbReference>
<dbReference type="AlphaFoldDB" id="A0A6A2X8P0"/>
<keyword evidence="7" id="KW-0067">ATP-binding</keyword>
<dbReference type="Gene3D" id="1.10.510.10">
    <property type="entry name" value="Transferase(Phosphotransferase) domain 1"/>
    <property type="match status" value="1"/>
</dbReference>
<dbReference type="PROSITE" id="PS50011">
    <property type="entry name" value="PROTEIN_KINASE_DOM"/>
    <property type="match status" value="1"/>
</dbReference>
<evidence type="ECO:0000256" key="2">
    <source>
        <dbReference type="ARBA" id="ARBA00012425"/>
    </source>
</evidence>
<dbReference type="SMART" id="SM00220">
    <property type="entry name" value="S_TKc"/>
    <property type="match status" value="1"/>
</dbReference>
<comment type="catalytic activity">
    <reaction evidence="8">
        <text>L-threonyl-[protein] + ATP = O-phospho-L-threonyl-[protein] + ADP + H(+)</text>
        <dbReference type="Rhea" id="RHEA:46608"/>
        <dbReference type="Rhea" id="RHEA-COMP:11060"/>
        <dbReference type="Rhea" id="RHEA-COMP:11605"/>
        <dbReference type="ChEBI" id="CHEBI:15378"/>
        <dbReference type="ChEBI" id="CHEBI:30013"/>
        <dbReference type="ChEBI" id="CHEBI:30616"/>
        <dbReference type="ChEBI" id="CHEBI:61977"/>
        <dbReference type="ChEBI" id="CHEBI:456216"/>
        <dbReference type="EC" id="2.7.11.22"/>
    </reaction>
</comment>
<dbReference type="GO" id="GO:0004693">
    <property type="term" value="F:cyclin-dependent protein serine/threonine kinase activity"/>
    <property type="evidence" value="ECO:0007669"/>
    <property type="project" value="UniProtKB-EC"/>
</dbReference>
<dbReference type="FunFam" id="3.30.200.20:FF:000664">
    <property type="entry name" value="Cyclin-dependent kinase F-1"/>
    <property type="match status" value="1"/>
</dbReference>
<comment type="caution">
    <text evidence="11">The sequence shown here is derived from an EMBL/GenBank/DDBJ whole genome shotgun (WGS) entry which is preliminary data.</text>
</comment>
<protein>
    <recommendedName>
        <fullName evidence="2">cyclin-dependent kinase</fullName>
        <ecNumber evidence="2">2.7.11.22</ecNumber>
    </recommendedName>
</protein>
<reference evidence="11" key="1">
    <citation type="submission" date="2019-09" db="EMBL/GenBank/DDBJ databases">
        <title>Draft genome information of white flower Hibiscus syriacus.</title>
        <authorList>
            <person name="Kim Y.-M."/>
        </authorList>
    </citation>
    <scope>NUCLEOTIDE SEQUENCE [LARGE SCALE GENOMIC DNA]</scope>
    <source>
        <strain evidence="11">YM2019G1</strain>
    </source>
</reference>
<evidence type="ECO:0000256" key="8">
    <source>
        <dbReference type="ARBA" id="ARBA00047811"/>
    </source>
</evidence>
<keyword evidence="4" id="KW-0808">Transferase</keyword>
<dbReference type="InterPro" id="IPR050108">
    <property type="entry name" value="CDK"/>
</dbReference>
<organism evidence="11 12">
    <name type="scientific">Hibiscus syriacus</name>
    <name type="common">Rose of Sharon</name>
    <dbReference type="NCBI Taxonomy" id="106335"/>
    <lineage>
        <taxon>Eukaryota</taxon>
        <taxon>Viridiplantae</taxon>
        <taxon>Streptophyta</taxon>
        <taxon>Embryophyta</taxon>
        <taxon>Tracheophyta</taxon>
        <taxon>Spermatophyta</taxon>
        <taxon>Magnoliopsida</taxon>
        <taxon>eudicotyledons</taxon>
        <taxon>Gunneridae</taxon>
        <taxon>Pentapetalae</taxon>
        <taxon>rosids</taxon>
        <taxon>malvids</taxon>
        <taxon>Malvales</taxon>
        <taxon>Malvaceae</taxon>
        <taxon>Malvoideae</taxon>
        <taxon>Hibiscus</taxon>
    </lineage>
</organism>
<dbReference type="GO" id="GO:0005524">
    <property type="term" value="F:ATP binding"/>
    <property type="evidence" value="ECO:0007669"/>
    <property type="project" value="UniProtKB-KW"/>
</dbReference>
<keyword evidence="3" id="KW-0723">Serine/threonine-protein kinase</keyword>
<evidence type="ECO:0000256" key="4">
    <source>
        <dbReference type="ARBA" id="ARBA00022679"/>
    </source>
</evidence>
<dbReference type="PANTHER" id="PTHR24056">
    <property type="entry name" value="CELL DIVISION PROTEIN KINASE"/>
    <property type="match status" value="1"/>
</dbReference>
<evidence type="ECO:0000256" key="6">
    <source>
        <dbReference type="ARBA" id="ARBA00022777"/>
    </source>
</evidence>
<evidence type="ECO:0000256" key="9">
    <source>
        <dbReference type="ARBA" id="ARBA00048367"/>
    </source>
</evidence>
<dbReference type="GO" id="GO:0005634">
    <property type="term" value="C:nucleus"/>
    <property type="evidence" value="ECO:0007669"/>
    <property type="project" value="TreeGrafter"/>
</dbReference>
<dbReference type="InterPro" id="IPR000719">
    <property type="entry name" value="Prot_kinase_dom"/>
</dbReference>
<keyword evidence="6" id="KW-0418">Kinase</keyword>
<evidence type="ECO:0000256" key="7">
    <source>
        <dbReference type="ARBA" id="ARBA00022840"/>
    </source>
</evidence>
<evidence type="ECO:0000259" key="10">
    <source>
        <dbReference type="PROSITE" id="PS50011"/>
    </source>
</evidence>
<evidence type="ECO:0000313" key="11">
    <source>
        <dbReference type="EMBL" id="KAE8671388.1"/>
    </source>
</evidence>
<sequence length="177" mass="20040">MHEALKKNPSFEYLIHFVNDDVCLRSSYSLECSESRKRTNLTESLGKGRYEILELVGSGASSDVYRARRLSDDLIVSLKEVHDYQSAFREIVALQVLRNCPNIVGLHDYFLREDEDAVLVLEFLRTDLAAVIRDAEKKGGGVRFGEVKVDAMLQVLCGLDACHRNMIVHRDLKPGNL</sequence>
<dbReference type="InterPro" id="IPR011009">
    <property type="entry name" value="Kinase-like_dom_sf"/>
</dbReference>
<evidence type="ECO:0000256" key="1">
    <source>
        <dbReference type="ARBA" id="ARBA00006485"/>
    </source>
</evidence>
<evidence type="ECO:0000256" key="5">
    <source>
        <dbReference type="ARBA" id="ARBA00022741"/>
    </source>
</evidence>
<accession>A0A6A2X8P0</accession>
<evidence type="ECO:0000313" key="12">
    <source>
        <dbReference type="Proteomes" id="UP000436088"/>
    </source>
</evidence>
<dbReference type="Proteomes" id="UP000436088">
    <property type="component" value="Unassembled WGS sequence"/>
</dbReference>
<comment type="similarity">
    <text evidence="1">Belongs to the protein kinase superfamily. CMGC Ser/Thr protein kinase family. CDC2/CDKX subfamily.</text>
</comment>
<evidence type="ECO:0000256" key="3">
    <source>
        <dbReference type="ARBA" id="ARBA00022527"/>
    </source>
</evidence>
<dbReference type="Pfam" id="PF00069">
    <property type="entry name" value="Pkinase"/>
    <property type="match status" value="1"/>
</dbReference>
<keyword evidence="12" id="KW-1185">Reference proteome</keyword>
<dbReference type="EC" id="2.7.11.22" evidence="2"/>
<name>A0A6A2X8P0_HIBSY</name>
<dbReference type="PANTHER" id="PTHR24056:SF171">
    <property type="entry name" value="CYCLIN-DEPENDENT KINASE 20"/>
    <property type="match status" value="1"/>
</dbReference>
<comment type="catalytic activity">
    <reaction evidence="9">
        <text>L-seryl-[protein] + ATP = O-phospho-L-seryl-[protein] + ADP + H(+)</text>
        <dbReference type="Rhea" id="RHEA:17989"/>
        <dbReference type="Rhea" id="RHEA-COMP:9863"/>
        <dbReference type="Rhea" id="RHEA-COMP:11604"/>
        <dbReference type="ChEBI" id="CHEBI:15378"/>
        <dbReference type="ChEBI" id="CHEBI:29999"/>
        <dbReference type="ChEBI" id="CHEBI:30616"/>
        <dbReference type="ChEBI" id="CHEBI:83421"/>
        <dbReference type="ChEBI" id="CHEBI:456216"/>
        <dbReference type="EC" id="2.7.11.22"/>
    </reaction>
</comment>
<keyword evidence="5" id="KW-0547">Nucleotide-binding</keyword>
<proteinExistence type="inferred from homology"/>
<feature type="domain" description="Protein kinase" evidence="10">
    <location>
        <begin position="50"/>
        <end position="177"/>
    </location>
</feature>
<gene>
    <name evidence="11" type="ORF">F3Y22_tig00111954pilonHSYRG00004</name>
</gene>